<accession>A0ABD2ZA46</accession>
<sequence length="222" mass="24994">MLAQVEPVELAAEKKVEEACNCKNNAKRSISGIGTSLPVHGAEKELRLNPPKVDECQGENLREENQHVPIFSPLLATNISVQSSSSKASKENSRCKDKYIPNCPSRTTHFFQDRSNCEHLVRAFSLPRFREFIKRENPADAQQYGTNQSSGFREAGKSLMISERKIGFLYRLAAMQKLGFLYCSPASQKLGFLYCSPASQKLGFFYRPPLGFLYACLQDWSL</sequence>
<reference evidence="1 2" key="1">
    <citation type="submission" date="2024-11" db="EMBL/GenBank/DDBJ databases">
        <title>A near-complete genome assembly of Cinchona calisaya.</title>
        <authorList>
            <person name="Lian D.C."/>
            <person name="Zhao X.W."/>
            <person name="Wei L."/>
        </authorList>
    </citation>
    <scope>NUCLEOTIDE SEQUENCE [LARGE SCALE GENOMIC DNA]</scope>
    <source>
        <tissue evidence="1">Nenye</tissue>
    </source>
</reference>
<keyword evidence="2" id="KW-1185">Reference proteome</keyword>
<evidence type="ECO:0000313" key="2">
    <source>
        <dbReference type="Proteomes" id="UP001630127"/>
    </source>
</evidence>
<proteinExistence type="predicted"/>
<dbReference type="AlphaFoldDB" id="A0ABD2ZA46"/>
<organism evidence="1 2">
    <name type="scientific">Cinchona calisaya</name>
    <dbReference type="NCBI Taxonomy" id="153742"/>
    <lineage>
        <taxon>Eukaryota</taxon>
        <taxon>Viridiplantae</taxon>
        <taxon>Streptophyta</taxon>
        <taxon>Embryophyta</taxon>
        <taxon>Tracheophyta</taxon>
        <taxon>Spermatophyta</taxon>
        <taxon>Magnoliopsida</taxon>
        <taxon>eudicotyledons</taxon>
        <taxon>Gunneridae</taxon>
        <taxon>Pentapetalae</taxon>
        <taxon>asterids</taxon>
        <taxon>lamiids</taxon>
        <taxon>Gentianales</taxon>
        <taxon>Rubiaceae</taxon>
        <taxon>Cinchonoideae</taxon>
        <taxon>Cinchoneae</taxon>
        <taxon>Cinchona</taxon>
    </lineage>
</organism>
<dbReference type="Proteomes" id="UP001630127">
    <property type="component" value="Unassembled WGS sequence"/>
</dbReference>
<protein>
    <submittedName>
        <fullName evidence="1">Uncharacterized protein</fullName>
    </submittedName>
</protein>
<dbReference type="EMBL" id="JBJUIK010000010">
    <property type="protein sequence ID" value="KAL3516351.1"/>
    <property type="molecule type" value="Genomic_DNA"/>
</dbReference>
<gene>
    <name evidence="1" type="ORF">ACH5RR_023253</name>
</gene>
<name>A0ABD2ZA46_9GENT</name>
<comment type="caution">
    <text evidence="1">The sequence shown here is derived from an EMBL/GenBank/DDBJ whole genome shotgun (WGS) entry which is preliminary data.</text>
</comment>
<evidence type="ECO:0000313" key="1">
    <source>
        <dbReference type="EMBL" id="KAL3516351.1"/>
    </source>
</evidence>